<evidence type="ECO:0000259" key="7">
    <source>
        <dbReference type="Pfam" id="PF13396"/>
    </source>
</evidence>
<dbReference type="InterPro" id="IPR027379">
    <property type="entry name" value="CLS_N"/>
</dbReference>
<dbReference type="KEGG" id="jde:Jden_1396"/>
<gene>
    <name evidence="8" type="ordered locus">Jden_1396</name>
</gene>
<dbReference type="STRING" id="471856.Jden_1396"/>
<feature type="transmembrane region" description="Helical" evidence="6">
    <location>
        <begin position="40"/>
        <end position="60"/>
    </location>
</feature>
<keyword evidence="4 6" id="KW-1133">Transmembrane helix</keyword>
<evidence type="ECO:0000256" key="5">
    <source>
        <dbReference type="ARBA" id="ARBA00023136"/>
    </source>
</evidence>
<dbReference type="RefSeq" id="WP_015771677.1">
    <property type="nucleotide sequence ID" value="NC_013174.1"/>
</dbReference>
<protein>
    <recommendedName>
        <fullName evidence="7">Cardiolipin synthase N-terminal domain-containing protein</fullName>
    </recommendedName>
</protein>
<dbReference type="Proteomes" id="UP000000628">
    <property type="component" value="Chromosome"/>
</dbReference>
<name>C7R4J2_JONDD</name>
<keyword evidence="9" id="KW-1185">Reference proteome</keyword>
<feature type="transmembrane region" description="Helical" evidence="6">
    <location>
        <begin position="6"/>
        <end position="28"/>
    </location>
</feature>
<proteinExistence type="predicted"/>
<evidence type="ECO:0000313" key="9">
    <source>
        <dbReference type="Proteomes" id="UP000000628"/>
    </source>
</evidence>
<comment type="subcellular location">
    <subcellularLocation>
        <location evidence="1">Cell membrane</location>
        <topology evidence="1">Multi-pass membrane protein</topology>
    </subcellularLocation>
</comment>
<keyword evidence="2" id="KW-1003">Cell membrane</keyword>
<dbReference type="AlphaFoldDB" id="C7R4J2"/>
<accession>C7R4J2</accession>
<dbReference type="Pfam" id="PF13396">
    <property type="entry name" value="PLDc_N"/>
    <property type="match status" value="1"/>
</dbReference>
<feature type="domain" description="Cardiolipin synthase N-terminal" evidence="7">
    <location>
        <begin position="20"/>
        <end position="62"/>
    </location>
</feature>
<evidence type="ECO:0000256" key="4">
    <source>
        <dbReference type="ARBA" id="ARBA00022989"/>
    </source>
</evidence>
<evidence type="ECO:0000256" key="1">
    <source>
        <dbReference type="ARBA" id="ARBA00004651"/>
    </source>
</evidence>
<evidence type="ECO:0000256" key="6">
    <source>
        <dbReference type="SAM" id="Phobius"/>
    </source>
</evidence>
<dbReference type="EMBL" id="CP001706">
    <property type="protein sequence ID" value="ACV09049.1"/>
    <property type="molecule type" value="Genomic_DNA"/>
</dbReference>
<dbReference type="GO" id="GO:0005886">
    <property type="term" value="C:plasma membrane"/>
    <property type="evidence" value="ECO:0007669"/>
    <property type="project" value="UniProtKB-SubCell"/>
</dbReference>
<reference evidence="8 9" key="1">
    <citation type="journal article" date="2009" name="Stand. Genomic Sci.">
        <title>Complete genome sequence of Jonesia denitrificans type strain (Prevot 55134).</title>
        <authorList>
            <person name="Pukall R."/>
            <person name="Gehrich-Schroter G."/>
            <person name="Lapidus A."/>
            <person name="Nolan M."/>
            <person name="Glavina Del Rio T."/>
            <person name="Lucas S."/>
            <person name="Chen F."/>
            <person name="Tice H."/>
            <person name="Pitluck S."/>
            <person name="Cheng J.F."/>
            <person name="Copeland A."/>
            <person name="Saunders E."/>
            <person name="Brettin T."/>
            <person name="Detter J.C."/>
            <person name="Bruce D."/>
            <person name="Goodwin L."/>
            <person name="Pati A."/>
            <person name="Ivanova N."/>
            <person name="Mavromatis K."/>
            <person name="Ovchinnikova G."/>
            <person name="Chen A."/>
            <person name="Palaniappan K."/>
            <person name="Land M."/>
            <person name="Hauser L."/>
            <person name="Chang Y.J."/>
            <person name="Jeffries C.D."/>
            <person name="Chain P."/>
            <person name="Goker M."/>
            <person name="Bristow J."/>
            <person name="Eisen J.A."/>
            <person name="Markowitz V."/>
            <person name="Hugenholtz P."/>
            <person name="Kyrpides N.C."/>
            <person name="Klenk H.P."/>
            <person name="Han C."/>
        </authorList>
    </citation>
    <scope>NUCLEOTIDE SEQUENCE [LARGE SCALE GENOMIC DNA]</scope>
    <source>
        <strain evidence="9">ATCC 14870 / DSM 20603 / BCRC 15368 / CIP 55.134 / JCM 11481 / NBRC 15587 / NCTC 10816 / Prevot 55134</strain>
    </source>
</reference>
<sequence length="71" mass="8098">MPSLSFLVFGIMLPLVGLGLWAWALYDLVRTPIDKLSTKVVWFIIVVVGNMVGSVVWLIWGRRDPRSIERL</sequence>
<dbReference type="HOGENOM" id="CLU_176001_3_0_11"/>
<organism evidence="8 9">
    <name type="scientific">Jonesia denitrificans (strain ATCC 14870 / DSM 20603 / BCRC 15368 / CIP 55.134 / JCM 11481 / NBRC 15587 / NCTC 10816 / Prevot 55134)</name>
    <name type="common">Listeria denitrificans</name>
    <dbReference type="NCBI Taxonomy" id="471856"/>
    <lineage>
        <taxon>Bacteria</taxon>
        <taxon>Bacillati</taxon>
        <taxon>Actinomycetota</taxon>
        <taxon>Actinomycetes</taxon>
        <taxon>Micrococcales</taxon>
        <taxon>Jonesiaceae</taxon>
        <taxon>Jonesia</taxon>
    </lineage>
</organism>
<evidence type="ECO:0000313" key="8">
    <source>
        <dbReference type="EMBL" id="ACV09049.1"/>
    </source>
</evidence>
<keyword evidence="5 6" id="KW-0472">Membrane</keyword>
<evidence type="ECO:0000256" key="2">
    <source>
        <dbReference type="ARBA" id="ARBA00022475"/>
    </source>
</evidence>
<evidence type="ECO:0000256" key="3">
    <source>
        <dbReference type="ARBA" id="ARBA00022692"/>
    </source>
</evidence>
<keyword evidence="3 6" id="KW-0812">Transmembrane</keyword>